<dbReference type="VEuPathDB" id="FungiDB:HMPREF1541_07107"/>
<protein>
    <recommendedName>
        <fullName evidence="6">FAD-binding PCMH-type domain-containing protein</fullName>
    </recommendedName>
</protein>
<dbReference type="Gene3D" id="3.40.462.20">
    <property type="match status" value="1"/>
</dbReference>
<dbReference type="GO" id="GO:0071949">
    <property type="term" value="F:FAD binding"/>
    <property type="evidence" value="ECO:0007669"/>
    <property type="project" value="InterPro"/>
</dbReference>
<feature type="domain" description="FAD-binding PCMH-type" evidence="6">
    <location>
        <begin position="92"/>
        <end position="263"/>
    </location>
</feature>
<keyword evidence="5" id="KW-0732">Signal</keyword>
<dbReference type="InterPro" id="IPR016166">
    <property type="entry name" value="FAD-bd_PCMH"/>
</dbReference>
<evidence type="ECO:0000313" key="7">
    <source>
        <dbReference type="EMBL" id="ETN37485.1"/>
    </source>
</evidence>
<dbReference type="Proteomes" id="UP000030752">
    <property type="component" value="Unassembled WGS sequence"/>
</dbReference>
<dbReference type="Gene3D" id="3.30.465.10">
    <property type="match status" value="1"/>
</dbReference>
<dbReference type="PANTHER" id="PTHR42973:SF34">
    <property type="entry name" value="FAD BINDING DOMAIN PROTEIN (AFU_ORTHOLOGUE AFUA_3G02770)"/>
    <property type="match status" value="1"/>
</dbReference>
<dbReference type="RefSeq" id="XP_008719654.1">
    <property type="nucleotide sequence ID" value="XM_008721432.1"/>
</dbReference>
<evidence type="ECO:0000256" key="2">
    <source>
        <dbReference type="ARBA" id="ARBA00022630"/>
    </source>
</evidence>
<dbReference type="Pfam" id="PF08031">
    <property type="entry name" value="BBE"/>
    <property type="match status" value="1"/>
</dbReference>
<reference evidence="7 8" key="1">
    <citation type="submission" date="2013-03" db="EMBL/GenBank/DDBJ databases">
        <title>The Genome Sequence of Phialophora europaea CBS 101466.</title>
        <authorList>
            <consortium name="The Broad Institute Genomics Platform"/>
            <person name="Cuomo C."/>
            <person name="de Hoog S."/>
            <person name="Gorbushina A."/>
            <person name="Walker B."/>
            <person name="Young S.K."/>
            <person name="Zeng Q."/>
            <person name="Gargeya S."/>
            <person name="Fitzgerald M."/>
            <person name="Haas B."/>
            <person name="Abouelleil A."/>
            <person name="Allen A.W."/>
            <person name="Alvarado L."/>
            <person name="Arachchi H.M."/>
            <person name="Berlin A.M."/>
            <person name="Chapman S.B."/>
            <person name="Gainer-Dewar J."/>
            <person name="Goldberg J."/>
            <person name="Griggs A."/>
            <person name="Gujja S."/>
            <person name="Hansen M."/>
            <person name="Howarth C."/>
            <person name="Imamovic A."/>
            <person name="Ireland A."/>
            <person name="Larimer J."/>
            <person name="McCowan C."/>
            <person name="Murphy C."/>
            <person name="Pearson M."/>
            <person name="Poon T.W."/>
            <person name="Priest M."/>
            <person name="Roberts A."/>
            <person name="Saif S."/>
            <person name="Shea T."/>
            <person name="Sisk P."/>
            <person name="Sykes S."/>
            <person name="Wortman J."/>
            <person name="Nusbaum C."/>
            <person name="Birren B."/>
        </authorList>
    </citation>
    <scope>NUCLEOTIDE SEQUENCE [LARGE SCALE GENOMIC DNA]</scope>
    <source>
        <strain evidence="7 8">CBS 101466</strain>
    </source>
</reference>
<dbReference type="InParanoid" id="W2RME4"/>
<keyword evidence="2" id="KW-0285">Flavoprotein</keyword>
<evidence type="ECO:0000256" key="4">
    <source>
        <dbReference type="ARBA" id="ARBA00023002"/>
    </source>
</evidence>
<dbReference type="EMBL" id="KB822723">
    <property type="protein sequence ID" value="ETN37485.1"/>
    <property type="molecule type" value="Genomic_DNA"/>
</dbReference>
<keyword evidence="4" id="KW-0560">Oxidoreductase</keyword>
<dbReference type="eggNOG" id="KOG1231">
    <property type="taxonomic scope" value="Eukaryota"/>
</dbReference>
<evidence type="ECO:0000256" key="5">
    <source>
        <dbReference type="SAM" id="SignalP"/>
    </source>
</evidence>
<evidence type="ECO:0000259" key="6">
    <source>
        <dbReference type="PROSITE" id="PS51387"/>
    </source>
</evidence>
<name>W2RME4_CYPE1</name>
<feature type="signal peptide" evidence="5">
    <location>
        <begin position="1"/>
        <end position="18"/>
    </location>
</feature>
<keyword evidence="3" id="KW-0274">FAD</keyword>
<evidence type="ECO:0000256" key="3">
    <source>
        <dbReference type="ARBA" id="ARBA00022827"/>
    </source>
</evidence>
<dbReference type="InterPro" id="IPR006094">
    <property type="entry name" value="Oxid_FAD_bind_N"/>
</dbReference>
<dbReference type="GO" id="GO:0016491">
    <property type="term" value="F:oxidoreductase activity"/>
    <property type="evidence" value="ECO:0007669"/>
    <property type="project" value="UniProtKB-KW"/>
</dbReference>
<dbReference type="InterPro" id="IPR050416">
    <property type="entry name" value="FAD-linked_Oxidoreductase"/>
</dbReference>
<sequence>MLFRASCLVAAFAFSSWAQVTEPANFNVTEALIEEGVDITELPLADLQSRSSNAACAVACASLDIIYSSNLFRDGEAAYDSFTDNYWAQQQSNVNPYCIFKAPDTKSVSVAILISRLTTCPFAAKSGGHAAFKGASNIEGGITISLENLDSIKVSSDKKTVAIGSGNRWARVYSELAKSDLAVIGGRVAPIGTGGLTTGGGISFFSGIYGWACDNVAAYDVILASGLTTTASPTQNPDLYWALRGGGNNFGIVHTFHYEAIELPGNAMWGGGRVYLEDQFAGLTKAFANLVANSPKDPNAGQWVAWLTNQGTKIASTELWYGNPNGGSAVIFNEYNNLTAISDTTGPKKLAAYATELDASNPYGLRETYYGLTVQADQALAEIAKDIFFEELPATANVAGANPVLLYQGITSGQIAAMRKNGGNPLGLTDPNKPLYLIHVACWWQNEADDATVYTMITKVLRRIKAEAKKRGKDSDYVYMNYASLYEDVIRSYGKANQQRLQSIGKKYDPQAVFQKLQPGYFKLHKAPVTGSPYFTGQ</sequence>
<dbReference type="SUPFAM" id="SSF56176">
    <property type="entry name" value="FAD-binding/transporter-associated domain-like"/>
    <property type="match status" value="1"/>
</dbReference>
<dbReference type="OrthoDB" id="2151789at2759"/>
<evidence type="ECO:0000256" key="1">
    <source>
        <dbReference type="ARBA" id="ARBA00005466"/>
    </source>
</evidence>
<dbReference type="InterPro" id="IPR016169">
    <property type="entry name" value="FAD-bd_PCMH_sub2"/>
</dbReference>
<dbReference type="STRING" id="1220924.W2RME4"/>
<evidence type="ECO:0000313" key="8">
    <source>
        <dbReference type="Proteomes" id="UP000030752"/>
    </source>
</evidence>
<comment type="similarity">
    <text evidence="1">Belongs to the oxygen-dependent FAD-linked oxidoreductase family.</text>
</comment>
<dbReference type="HOGENOM" id="CLU_018354_1_2_1"/>
<dbReference type="Pfam" id="PF01565">
    <property type="entry name" value="FAD_binding_4"/>
    <property type="match status" value="1"/>
</dbReference>
<dbReference type="GeneID" id="19974446"/>
<organism evidence="7 8">
    <name type="scientific">Cyphellophora europaea (strain CBS 101466)</name>
    <name type="common">Phialophora europaea</name>
    <dbReference type="NCBI Taxonomy" id="1220924"/>
    <lineage>
        <taxon>Eukaryota</taxon>
        <taxon>Fungi</taxon>
        <taxon>Dikarya</taxon>
        <taxon>Ascomycota</taxon>
        <taxon>Pezizomycotina</taxon>
        <taxon>Eurotiomycetes</taxon>
        <taxon>Chaetothyriomycetidae</taxon>
        <taxon>Chaetothyriales</taxon>
        <taxon>Cyphellophoraceae</taxon>
        <taxon>Cyphellophora</taxon>
    </lineage>
</organism>
<proteinExistence type="inferred from homology"/>
<feature type="chain" id="PRO_5004824316" description="FAD-binding PCMH-type domain-containing protein" evidence="5">
    <location>
        <begin position="19"/>
        <end position="538"/>
    </location>
</feature>
<dbReference type="AlphaFoldDB" id="W2RME4"/>
<dbReference type="PANTHER" id="PTHR42973">
    <property type="entry name" value="BINDING OXIDOREDUCTASE, PUTATIVE (AFU_ORTHOLOGUE AFUA_1G17690)-RELATED"/>
    <property type="match status" value="1"/>
</dbReference>
<dbReference type="PROSITE" id="PS51387">
    <property type="entry name" value="FAD_PCMH"/>
    <property type="match status" value="1"/>
</dbReference>
<accession>W2RME4</accession>
<dbReference type="InterPro" id="IPR036318">
    <property type="entry name" value="FAD-bd_PCMH-like_sf"/>
</dbReference>
<keyword evidence="8" id="KW-1185">Reference proteome</keyword>
<dbReference type="InterPro" id="IPR012951">
    <property type="entry name" value="BBE"/>
</dbReference>
<gene>
    <name evidence="7" type="ORF">HMPREF1541_07107</name>
</gene>